<organism evidence="1 2">
    <name type="scientific">Caenorhabditis auriculariae</name>
    <dbReference type="NCBI Taxonomy" id="2777116"/>
    <lineage>
        <taxon>Eukaryota</taxon>
        <taxon>Metazoa</taxon>
        <taxon>Ecdysozoa</taxon>
        <taxon>Nematoda</taxon>
        <taxon>Chromadorea</taxon>
        <taxon>Rhabditida</taxon>
        <taxon>Rhabditina</taxon>
        <taxon>Rhabditomorpha</taxon>
        <taxon>Rhabditoidea</taxon>
        <taxon>Rhabditidae</taxon>
        <taxon>Peloderinae</taxon>
        <taxon>Caenorhabditis</taxon>
    </lineage>
</organism>
<proteinExistence type="predicted"/>
<protein>
    <submittedName>
        <fullName evidence="1">Uncharacterized protein</fullName>
    </submittedName>
</protein>
<dbReference type="AlphaFoldDB" id="A0A8S1GWP2"/>
<accession>A0A8S1GWP2</accession>
<dbReference type="Proteomes" id="UP000835052">
    <property type="component" value="Unassembled WGS sequence"/>
</dbReference>
<name>A0A8S1GWP2_9PELO</name>
<evidence type="ECO:0000313" key="1">
    <source>
        <dbReference type="EMBL" id="CAD6187769.1"/>
    </source>
</evidence>
<sequence>MACHAGSESLTRSQRHFDDIGNYVLCSFMGRKPNVQPWAPYSRRPNPWANRVSAGGANHICAKGFSTGVFVIIFTQEIHVFDQACQ</sequence>
<gene>
    <name evidence="1" type="ORF">CAUJ_LOCUS3688</name>
</gene>
<dbReference type="EMBL" id="CAJGYM010000007">
    <property type="protein sequence ID" value="CAD6187769.1"/>
    <property type="molecule type" value="Genomic_DNA"/>
</dbReference>
<keyword evidence="2" id="KW-1185">Reference proteome</keyword>
<evidence type="ECO:0000313" key="2">
    <source>
        <dbReference type="Proteomes" id="UP000835052"/>
    </source>
</evidence>
<reference evidence="1" key="1">
    <citation type="submission" date="2020-10" db="EMBL/GenBank/DDBJ databases">
        <authorList>
            <person name="Kikuchi T."/>
        </authorList>
    </citation>
    <scope>NUCLEOTIDE SEQUENCE</scope>
    <source>
        <strain evidence="1">NKZ352</strain>
    </source>
</reference>
<comment type="caution">
    <text evidence="1">The sequence shown here is derived from an EMBL/GenBank/DDBJ whole genome shotgun (WGS) entry which is preliminary data.</text>
</comment>